<organism evidence="1 2">
    <name type="scientific">Oopsacas minuta</name>
    <dbReference type="NCBI Taxonomy" id="111878"/>
    <lineage>
        <taxon>Eukaryota</taxon>
        <taxon>Metazoa</taxon>
        <taxon>Porifera</taxon>
        <taxon>Hexactinellida</taxon>
        <taxon>Hexasterophora</taxon>
        <taxon>Lyssacinosida</taxon>
        <taxon>Leucopsacidae</taxon>
        <taxon>Oopsacas</taxon>
    </lineage>
</organism>
<name>A0AAV7JQF7_9METZ</name>
<dbReference type="InterPro" id="IPR012337">
    <property type="entry name" value="RNaseH-like_sf"/>
</dbReference>
<dbReference type="Proteomes" id="UP001165289">
    <property type="component" value="Unassembled WGS sequence"/>
</dbReference>
<dbReference type="AlphaFoldDB" id="A0AAV7JQF7"/>
<sequence>MPKIRKLSDEYVKYGFSALLNNRGGPNRAQCMTCHFIVCNSNLKPARLREHQAKHPAEQAQTLKAMQAKRARYDQKGTLPRLVLEPVQKPLVQASYEVAYQCIREKASHSAPENLIKSCTIRMVELVLGTVAAKKIKEVPLSNDVIARRVADMSCNILEQVVQEIKDSPIRFSLQLDESTDIANISQLVVYTRYITDGGIKDEFLFCEGLQTTTKAGDVFRLLDEFFQRHQIEWEKVGSVCTDGAPAMIGHRSGFAALVKVRVPDLIMNHCVLHRYALAAKTLPPHLKDVLSVCVQVVNFIRGRPLNHRMFKLFCEEMGKHQNKFAESFEDDVFILSLSYLADIFSHLNDLNLTLQGAGVNGLLCAEKAEAFKMKVSLWRRRVQEGNFGSFPTLDEKLGDKTLSHMLAESIAAHLSHLETTMGHYFPKDRTVLEWIQQPFLTDMSDDDNLKEEHIDLQVNRSCQIRFRTLPLSDFWCGQLVAYPGLAKAALEKIIPFPTTYLCEKAFSTMLQLKTKARNRLQGGLLHDMRVALAEIKPEFDKLVAQKQQQKSH</sequence>
<dbReference type="SUPFAM" id="SSF53098">
    <property type="entry name" value="Ribonuclease H-like"/>
    <property type="match status" value="1"/>
</dbReference>
<keyword evidence="2" id="KW-1185">Reference proteome</keyword>
<reference evidence="1 2" key="1">
    <citation type="journal article" date="2023" name="BMC Biol.">
        <title>The compact genome of the sponge Oopsacas minuta (Hexactinellida) is lacking key metazoan core genes.</title>
        <authorList>
            <person name="Santini S."/>
            <person name="Schenkelaars Q."/>
            <person name="Jourda C."/>
            <person name="Duchesne M."/>
            <person name="Belahbib H."/>
            <person name="Rocher C."/>
            <person name="Selva M."/>
            <person name="Riesgo A."/>
            <person name="Vervoort M."/>
            <person name="Leys S.P."/>
            <person name="Kodjabachian L."/>
            <person name="Le Bivic A."/>
            <person name="Borchiellini C."/>
            <person name="Claverie J.M."/>
            <person name="Renard E."/>
        </authorList>
    </citation>
    <scope>NUCLEOTIDE SEQUENCE [LARGE SCALE GENOMIC DNA]</scope>
    <source>
        <strain evidence="1">SPO-2</strain>
    </source>
</reference>
<dbReference type="PANTHER" id="PTHR45913:SF19">
    <property type="entry name" value="LOW QUALITY PROTEIN: ZINC FINGER BED DOMAIN-CONTAINING PROTEIN 5-LIKE"/>
    <property type="match status" value="1"/>
</dbReference>
<evidence type="ECO:0000313" key="2">
    <source>
        <dbReference type="Proteomes" id="UP001165289"/>
    </source>
</evidence>
<protein>
    <submittedName>
        <fullName evidence="1">Protein ZBED8-like</fullName>
    </submittedName>
</protein>
<accession>A0AAV7JQF7</accession>
<proteinExistence type="predicted"/>
<comment type="caution">
    <text evidence="1">The sequence shown here is derived from an EMBL/GenBank/DDBJ whole genome shotgun (WGS) entry which is preliminary data.</text>
</comment>
<dbReference type="PANTHER" id="PTHR45913">
    <property type="entry name" value="EPM2A-INTERACTING PROTEIN 1"/>
    <property type="match status" value="1"/>
</dbReference>
<gene>
    <name evidence="1" type="ORF">LOD99_5658</name>
</gene>
<dbReference type="EMBL" id="JAKMXF010000308">
    <property type="protein sequence ID" value="KAI6651081.1"/>
    <property type="molecule type" value="Genomic_DNA"/>
</dbReference>
<evidence type="ECO:0000313" key="1">
    <source>
        <dbReference type="EMBL" id="KAI6651081.1"/>
    </source>
</evidence>